<sequence>MAKGYKRLFQTLFQAIKEILGEHIKFHHIHNKGWACIVTDLDPAQLKGLVNYYHTPHIIASLNYYCSKINYAMWVQDGNNTNAAEAAHAYANRSEKQLKLLSAINRYLLISTKKKSLKKRQDIITIQSDSETEITVNKGLKLNQNQVELRRKEAEIEALELANKKTNELHHIV</sequence>
<feature type="coiled-coil region" evidence="1">
    <location>
        <begin position="137"/>
        <end position="169"/>
    </location>
</feature>
<dbReference type="Proteomes" id="UP000266673">
    <property type="component" value="Unassembled WGS sequence"/>
</dbReference>
<evidence type="ECO:0000313" key="2">
    <source>
        <dbReference type="EMBL" id="RIB04504.1"/>
    </source>
</evidence>
<accession>A0A397U2T1</accession>
<gene>
    <name evidence="2" type="ORF">C2G38_2222209</name>
</gene>
<dbReference type="OrthoDB" id="2422809at2759"/>
<organism evidence="2 3">
    <name type="scientific">Gigaspora rosea</name>
    <dbReference type="NCBI Taxonomy" id="44941"/>
    <lineage>
        <taxon>Eukaryota</taxon>
        <taxon>Fungi</taxon>
        <taxon>Fungi incertae sedis</taxon>
        <taxon>Mucoromycota</taxon>
        <taxon>Glomeromycotina</taxon>
        <taxon>Glomeromycetes</taxon>
        <taxon>Diversisporales</taxon>
        <taxon>Gigasporaceae</taxon>
        <taxon>Gigaspora</taxon>
    </lineage>
</organism>
<keyword evidence="3" id="KW-1185">Reference proteome</keyword>
<dbReference type="AlphaFoldDB" id="A0A397U2T1"/>
<keyword evidence="1" id="KW-0175">Coiled coil</keyword>
<dbReference type="EMBL" id="QKWP01002168">
    <property type="protein sequence ID" value="RIB04504.1"/>
    <property type="molecule type" value="Genomic_DNA"/>
</dbReference>
<evidence type="ECO:0000313" key="3">
    <source>
        <dbReference type="Proteomes" id="UP000266673"/>
    </source>
</evidence>
<evidence type="ECO:0000256" key="1">
    <source>
        <dbReference type="SAM" id="Coils"/>
    </source>
</evidence>
<reference evidence="2 3" key="1">
    <citation type="submission" date="2018-06" db="EMBL/GenBank/DDBJ databases">
        <title>Comparative genomics reveals the genomic features of Rhizophagus irregularis, R. cerebriforme, R. diaphanum and Gigaspora rosea, and their symbiotic lifestyle signature.</title>
        <authorList>
            <person name="Morin E."/>
            <person name="San Clemente H."/>
            <person name="Chen E.C.H."/>
            <person name="De La Providencia I."/>
            <person name="Hainaut M."/>
            <person name="Kuo A."/>
            <person name="Kohler A."/>
            <person name="Murat C."/>
            <person name="Tang N."/>
            <person name="Roy S."/>
            <person name="Loubradou J."/>
            <person name="Henrissat B."/>
            <person name="Grigoriev I.V."/>
            <person name="Corradi N."/>
            <person name="Roux C."/>
            <person name="Martin F.M."/>
        </authorList>
    </citation>
    <scope>NUCLEOTIDE SEQUENCE [LARGE SCALE GENOMIC DNA]</scope>
    <source>
        <strain evidence="2 3">DAOM 194757</strain>
    </source>
</reference>
<name>A0A397U2T1_9GLOM</name>
<comment type="caution">
    <text evidence="2">The sequence shown here is derived from an EMBL/GenBank/DDBJ whole genome shotgun (WGS) entry which is preliminary data.</text>
</comment>
<proteinExistence type="predicted"/>
<protein>
    <submittedName>
        <fullName evidence="2">Uncharacterized protein</fullName>
    </submittedName>
</protein>